<keyword evidence="3" id="KW-0597">Phosphoprotein</keyword>
<dbReference type="Pfam" id="PF00001">
    <property type="entry name" value="7tm_1"/>
    <property type="match status" value="1"/>
</dbReference>
<reference evidence="14" key="2">
    <citation type="submission" date="2025-08" db="UniProtKB">
        <authorList>
            <consortium name="Ensembl"/>
        </authorList>
    </citation>
    <scope>IDENTIFICATION</scope>
</reference>
<dbReference type="GO" id="GO:0006954">
    <property type="term" value="P:inflammatory response"/>
    <property type="evidence" value="ECO:0007669"/>
    <property type="project" value="TreeGrafter"/>
</dbReference>
<dbReference type="GO" id="GO:0007200">
    <property type="term" value="P:phospholipase C-activating G protein-coupled receptor signaling pathway"/>
    <property type="evidence" value="ECO:0007669"/>
    <property type="project" value="TreeGrafter"/>
</dbReference>
<evidence type="ECO:0000256" key="10">
    <source>
        <dbReference type="ARBA" id="ARBA00023224"/>
    </source>
</evidence>
<dbReference type="PROSITE" id="PS50262">
    <property type="entry name" value="G_PROTEIN_RECEP_F1_2"/>
    <property type="match status" value="1"/>
</dbReference>
<dbReference type="GO" id="GO:0007204">
    <property type="term" value="P:positive regulation of cytosolic calcium ion concentration"/>
    <property type="evidence" value="ECO:0007669"/>
    <property type="project" value="TreeGrafter"/>
</dbReference>
<name>A0AAY4A1E0_9TELE</name>
<keyword evidence="2" id="KW-1003">Cell membrane</keyword>
<dbReference type="GO" id="GO:0005886">
    <property type="term" value="C:plasma membrane"/>
    <property type="evidence" value="ECO:0007669"/>
    <property type="project" value="UniProtKB-SubCell"/>
</dbReference>
<feature type="transmembrane region" description="Helical" evidence="12">
    <location>
        <begin position="237"/>
        <end position="258"/>
    </location>
</feature>
<feature type="transmembrane region" description="Helical" evidence="12">
    <location>
        <begin position="264"/>
        <end position="288"/>
    </location>
</feature>
<reference evidence="14 15" key="1">
    <citation type="submission" date="2020-06" db="EMBL/GenBank/DDBJ databases">
        <authorList>
            <consortium name="Wellcome Sanger Institute Data Sharing"/>
        </authorList>
    </citation>
    <scope>NUCLEOTIDE SEQUENCE [LARGE SCALE GENOMIC DNA]</scope>
</reference>
<sequence length="340" mass="38626">MTANLSFFTTPSVTHLNDSHDAPDIFNTVSRIVGALILSLAFLLGFPGNLFIIFSIMVQSHKRSITTLLILNLAFADGCLMAITFFFVVYVAVKNWIFGRFLCKALFFLCKTNMYASIMLIMLMSLHRLVVIVWPQRVSVLKDRRAMRHLLVGLWILVPLLSLPPVVFRDLQHRKDLSWVCMPNHTLPQYVVLQYTMETVVGFLIPYVVIVCSYVCILRHLRRTQFKRRIRSENLILAMRVSTLCLFLLSAGSLDRIWSSGRTVASSVAFISSCVNPVFYTFAARSYIRSNGLSFMARLFEGTGRDLGLKKLRQRDAFGLKSLDSSSKNCERITSKSSLL</sequence>
<dbReference type="PANTHER" id="PTHR24225">
    <property type="entry name" value="CHEMOTACTIC RECEPTOR"/>
    <property type="match status" value="1"/>
</dbReference>
<evidence type="ECO:0000256" key="11">
    <source>
        <dbReference type="ARBA" id="ARBA00025736"/>
    </source>
</evidence>
<keyword evidence="7 12" id="KW-0472">Membrane</keyword>
<reference evidence="14" key="3">
    <citation type="submission" date="2025-09" db="UniProtKB">
        <authorList>
            <consortium name="Ensembl"/>
        </authorList>
    </citation>
    <scope>IDENTIFICATION</scope>
</reference>
<keyword evidence="8" id="KW-0675">Receptor</keyword>
<evidence type="ECO:0000256" key="1">
    <source>
        <dbReference type="ARBA" id="ARBA00004651"/>
    </source>
</evidence>
<keyword evidence="10" id="KW-0807">Transducer</keyword>
<evidence type="ECO:0000256" key="2">
    <source>
        <dbReference type="ARBA" id="ARBA00022475"/>
    </source>
</evidence>
<dbReference type="InterPro" id="IPR000826">
    <property type="entry name" value="Formyl_rcpt-rel"/>
</dbReference>
<evidence type="ECO:0000256" key="9">
    <source>
        <dbReference type="ARBA" id="ARBA00023180"/>
    </source>
</evidence>
<keyword evidence="4 12" id="KW-0812">Transmembrane</keyword>
<feature type="transmembrane region" description="Helical" evidence="12">
    <location>
        <begin position="68"/>
        <end position="93"/>
    </location>
</feature>
<feature type="transmembrane region" description="Helical" evidence="12">
    <location>
        <begin position="192"/>
        <end position="217"/>
    </location>
</feature>
<dbReference type="GO" id="GO:0004974">
    <property type="term" value="F:leukotriene receptor activity"/>
    <property type="evidence" value="ECO:0007669"/>
    <property type="project" value="InterPro"/>
</dbReference>
<dbReference type="AlphaFoldDB" id="A0AAY4A1E0"/>
<protein>
    <recommendedName>
        <fullName evidence="13">G-protein coupled receptors family 1 profile domain-containing protein</fullName>
    </recommendedName>
</protein>
<dbReference type="InterPro" id="IPR017452">
    <property type="entry name" value="GPCR_Rhodpsn_7TM"/>
</dbReference>
<dbReference type="GO" id="GO:0004875">
    <property type="term" value="F:complement receptor activity"/>
    <property type="evidence" value="ECO:0007669"/>
    <property type="project" value="TreeGrafter"/>
</dbReference>
<evidence type="ECO:0000256" key="4">
    <source>
        <dbReference type="ARBA" id="ARBA00022692"/>
    </source>
</evidence>
<dbReference type="PRINTS" id="PR01476">
    <property type="entry name" value="LTBRECEPTOR"/>
</dbReference>
<dbReference type="Gene3D" id="1.20.1070.10">
    <property type="entry name" value="Rhodopsin 7-helix transmembrane proteins"/>
    <property type="match status" value="1"/>
</dbReference>
<evidence type="ECO:0000313" key="14">
    <source>
        <dbReference type="Ensembl" id="ENSDCDP00010003138.1"/>
    </source>
</evidence>
<keyword evidence="5 12" id="KW-1133">Transmembrane helix</keyword>
<evidence type="ECO:0000256" key="8">
    <source>
        <dbReference type="ARBA" id="ARBA00023170"/>
    </source>
</evidence>
<feature type="transmembrane region" description="Helical" evidence="12">
    <location>
        <begin position="113"/>
        <end position="134"/>
    </location>
</feature>
<organism evidence="14 15">
    <name type="scientific">Denticeps clupeoides</name>
    <name type="common">denticle herring</name>
    <dbReference type="NCBI Taxonomy" id="299321"/>
    <lineage>
        <taxon>Eukaryota</taxon>
        <taxon>Metazoa</taxon>
        <taxon>Chordata</taxon>
        <taxon>Craniata</taxon>
        <taxon>Vertebrata</taxon>
        <taxon>Euteleostomi</taxon>
        <taxon>Actinopterygii</taxon>
        <taxon>Neopterygii</taxon>
        <taxon>Teleostei</taxon>
        <taxon>Clupei</taxon>
        <taxon>Clupeiformes</taxon>
        <taxon>Denticipitoidei</taxon>
        <taxon>Denticipitidae</taxon>
        <taxon>Denticeps</taxon>
    </lineage>
</organism>
<evidence type="ECO:0000256" key="7">
    <source>
        <dbReference type="ARBA" id="ARBA00023136"/>
    </source>
</evidence>
<dbReference type="Proteomes" id="UP000694580">
    <property type="component" value="Chromosome 4"/>
</dbReference>
<evidence type="ECO:0000256" key="12">
    <source>
        <dbReference type="SAM" id="Phobius"/>
    </source>
</evidence>
<proteinExistence type="inferred from homology"/>
<comment type="similarity">
    <text evidence="11">Belongs to the chemokine-like receptor (CMKLR) family.</text>
</comment>
<evidence type="ECO:0000256" key="3">
    <source>
        <dbReference type="ARBA" id="ARBA00022553"/>
    </source>
</evidence>
<keyword evidence="15" id="KW-1185">Reference proteome</keyword>
<dbReference type="InterPro" id="IPR003981">
    <property type="entry name" value="Leukotriene_B4_rcpt"/>
</dbReference>
<evidence type="ECO:0000256" key="5">
    <source>
        <dbReference type="ARBA" id="ARBA00022989"/>
    </source>
</evidence>
<accession>A0AAY4A1E0</accession>
<comment type="subcellular location">
    <subcellularLocation>
        <location evidence="1">Cell membrane</location>
        <topology evidence="1">Multi-pass membrane protein</topology>
    </subcellularLocation>
</comment>
<feature type="transmembrane region" description="Helical" evidence="12">
    <location>
        <begin position="32"/>
        <end position="56"/>
    </location>
</feature>
<dbReference type="InterPro" id="IPR000276">
    <property type="entry name" value="GPCR_Rhodpsn"/>
</dbReference>
<dbReference type="Ensembl" id="ENSDCDT00010003257.1">
    <property type="protein sequence ID" value="ENSDCDP00010003138.1"/>
    <property type="gene ID" value="ENSDCDG00010001456.1"/>
</dbReference>
<evidence type="ECO:0000313" key="15">
    <source>
        <dbReference type="Proteomes" id="UP000694580"/>
    </source>
</evidence>
<dbReference type="PANTHER" id="PTHR24225:SF72">
    <property type="entry name" value="G-PROTEIN COUPLED RECEPTORS FAMILY 1 PROFILE DOMAIN-CONTAINING PROTEIN-RELATED"/>
    <property type="match status" value="1"/>
</dbReference>
<feature type="transmembrane region" description="Helical" evidence="12">
    <location>
        <begin position="146"/>
        <end position="168"/>
    </location>
</feature>
<keyword evidence="6" id="KW-0297">G-protein coupled receptor</keyword>
<dbReference type="PRINTS" id="PR00237">
    <property type="entry name" value="GPCRRHODOPSN"/>
</dbReference>
<dbReference type="SUPFAM" id="SSF81321">
    <property type="entry name" value="Family A G protein-coupled receptor-like"/>
    <property type="match status" value="1"/>
</dbReference>
<keyword evidence="9" id="KW-0325">Glycoprotein</keyword>
<evidence type="ECO:0000259" key="13">
    <source>
        <dbReference type="PROSITE" id="PS50262"/>
    </source>
</evidence>
<evidence type="ECO:0000256" key="6">
    <source>
        <dbReference type="ARBA" id="ARBA00023040"/>
    </source>
</evidence>
<feature type="domain" description="G-protein coupled receptors family 1 profile" evidence="13">
    <location>
        <begin position="48"/>
        <end position="249"/>
    </location>
</feature>
<dbReference type="GeneTree" id="ENSGT00950000182966"/>